<organism evidence="2">
    <name type="scientific">marine sediment metagenome</name>
    <dbReference type="NCBI Taxonomy" id="412755"/>
    <lineage>
        <taxon>unclassified sequences</taxon>
        <taxon>metagenomes</taxon>
        <taxon>ecological metagenomes</taxon>
    </lineage>
</organism>
<dbReference type="EMBL" id="BARS01047100">
    <property type="protein sequence ID" value="GAG36360.1"/>
    <property type="molecule type" value="Genomic_DNA"/>
</dbReference>
<evidence type="ECO:0000313" key="2">
    <source>
        <dbReference type="EMBL" id="GAG36360.1"/>
    </source>
</evidence>
<accession>X0X052</accession>
<keyword evidence="1" id="KW-1133">Transmembrane helix</keyword>
<keyword evidence="1" id="KW-0812">Transmembrane</keyword>
<protein>
    <recommendedName>
        <fullName evidence="3">DUF5658 domain-containing protein</fullName>
    </recommendedName>
</protein>
<name>X0X052_9ZZZZ</name>
<sequence>MRTVWTLIAVFVAVTLADAYTTWVCLHEPIPGLIEANPIAAWLFGLIGLVPGLVVDGIGTAIVLGWFGITKKVSPVYKFLFLLPALGFNVWAVYHNYQIMIELGLT</sequence>
<comment type="caution">
    <text evidence="2">The sequence shown here is derived from an EMBL/GenBank/DDBJ whole genome shotgun (WGS) entry which is preliminary data.</text>
</comment>
<reference evidence="2" key="1">
    <citation type="journal article" date="2014" name="Front. Microbiol.">
        <title>High frequency of phylogenetically diverse reductive dehalogenase-homologous genes in deep subseafloor sedimentary metagenomes.</title>
        <authorList>
            <person name="Kawai M."/>
            <person name="Futagami T."/>
            <person name="Toyoda A."/>
            <person name="Takaki Y."/>
            <person name="Nishi S."/>
            <person name="Hori S."/>
            <person name="Arai W."/>
            <person name="Tsubouchi T."/>
            <person name="Morono Y."/>
            <person name="Uchiyama I."/>
            <person name="Ito T."/>
            <person name="Fujiyama A."/>
            <person name="Inagaki F."/>
            <person name="Takami H."/>
        </authorList>
    </citation>
    <scope>NUCLEOTIDE SEQUENCE</scope>
    <source>
        <strain evidence="2">Expedition CK06-06</strain>
    </source>
</reference>
<evidence type="ECO:0000256" key="1">
    <source>
        <dbReference type="SAM" id="Phobius"/>
    </source>
</evidence>
<evidence type="ECO:0008006" key="3">
    <source>
        <dbReference type="Google" id="ProtNLM"/>
    </source>
</evidence>
<keyword evidence="1" id="KW-0472">Membrane</keyword>
<proteinExistence type="predicted"/>
<gene>
    <name evidence="2" type="ORF">S01H1_70798</name>
</gene>
<feature type="transmembrane region" description="Helical" evidence="1">
    <location>
        <begin position="43"/>
        <end position="67"/>
    </location>
</feature>
<feature type="transmembrane region" description="Helical" evidence="1">
    <location>
        <begin position="79"/>
        <end position="97"/>
    </location>
</feature>
<dbReference type="AlphaFoldDB" id="X0X052"/>